<proteinExistence type="predicted"/>
<dbReference type="SUPFAM" id="SSF57701">
    <property type="entry name" value="Zn2/Cys6 DNA-binding domain"/>
    <property type="match status" value="1"/>
</dbReference>
<comment type="caution">
    <text evidence="3">The sequence shown here is derived from an EMBL/GenBank/DDBJ whole genome shotgun (WGS) entry which is preliminary data.</text>
</comment>
<accession>A0AAE0TN12</accession>
<protein>
    <recommendedName>
        <fullName evidence="2">Zn(2)-C6 fungal-type domain-containing protein</fullName>
    </recommendedName>
</protein>
<keyword evidence="4" id="KW-1185">Reference proteome</keyword>
<dbReference type="CDD" id="cd00067">
    <property type="entry name" value="GAL4"/>
    <property type="match status" value="1"/>
</dbReference>
<dbReference type="Pfam" id="PF00172">
    <property type="entry name" value="Zn_clus"/>
    <property type="match status" value="1"/>
</dbReference>
<dbReference type="Proteomes" id="UP001274830">
    <property type="component" value="Unassembled WGS sequence"/>
</dbReference>
<dbReference type="PANTHER" id="PTHR47784">
    <property type="entry name" value="STEROL UPTAKE CONTROL PROTEIN 2"/>
    <property type="match status" value="1"/>
</dbReference>
<evidence type="ECO:0000256" key="1">
    <source>
        <dbReference type="ARBA" id="ARBA00023242"/>
    </source>
</evidence>
<dbReference type="GO" id="GO:0001228">
    <property type="term" value="F:DNA-binding transcription activator activity, RNA polymerase II-specific"/>
    <property type="evidence" value="ECO:0007669"/>
    <property type="project" value="TreeGrafter"/>
</dbReference>
<dbReference type="PROSITE" id="PS00463">
    <property type="entry name" value="ZN2_CY6_FUNGAL_1"/>
    <property type="match status" value="1"/>
</dbReference>
<evidence type="ECO:0000313" key="3">
    <source>
        <dbReference type="EMBL" id="KAK3670097.1"/>
    </source>
</evidence>
<dbReference type="InterPro" id="IPR036864">
    <property type="entry name" value="Zn2-C6_fun-type_DNA-bd_sf"/>
</dbReference>
<dbReference type="EMBL" id="JAUTXT010000063">
    <property type="protein sequence ID" value="KAK3670097.1"/>
    <property type="molecule type" value="Genomic_DNA"/>
</dbReference>
<name>A0AAE0TN12_9PEZI</name>
<dbReference type="AlphaFoldDB" id="A0AAE0TN12"/>
<evidence type="ECO:0000313" key="4">
    <source>
        <dbReference type="Proteomes" id="UP001274830"/>
    </source>
</evidence>
<dbReference type="GO" id="GO:0008270">
    <property type="term" value="F:zinc ion binding"/>
    <property type="evidence" value="ECO:0007669"/>
    <property type="project" value="InterPro"/>
</dbReference>
<keyword evidence="1" id="KW-0539">Nucleus</keyword>
<organism evidence="3 4">
    <name type="scientific">Recurvomyces mirabilis</name>
    <dbReference type="NCBI Taxonomy" id="574656"/>
    <lineage>
        <taxon>Eukaryota</taxon>
        <taxon>Fungi</taxon>
        <taxon>Dikarya</taxon>
        <taxon>Ascomycota</taxon>
        <taxon>Pezizomycotina</taxon>
        <taxon>Dothideomycetes</taxon>
        <taxon>Dothideomycetidae</taxon>
        <taxon>Mycosphaerellales</taxon>
        <taxon>Teratosphaeriaceae</taxon>
        <taxon>Recurvomyces</taxon>
    </lineage>
</organism>
<gene>
    <name evidence="3" type="ORF">LTR78_010037</name>
</gene>
<dbReference type="InterPro" id="IPR053157">
    <property type="entry name" value="Sterol_Uptake_Regulator"/>
</dbReference>
<evidence type="ECO:0000259" key="2">
    <source>
        <dbReference type="PROSITE" id="PS50048"/>
    </source>
</evidence>
<dbReference type="Gene3D" id="4.10.240.10">
    <property type="entry name" value="Zn(2)-C6 fungal-type DNA-binding domain"/>
    <property type="match status" value="1"/>
</dbReference>
<sequence length="453" mass="51290">MADVGRKRKAHTKSRRGCGNCKLRRVKCDEGRPACEKCRSYGVSCSYEGGDTSTELQHDGEGAFEVQPAETSQLPTSTADRMEDLVANIMPKPSRPLGTNASLNLPPTPPAEIILGMLDYPLKLHDTDEVYVCTARDLDRLRRFHERTVLTIGTAQTIHIYRDSITQLGMHHDYVTHIIFTIVLMHDRYLSDDPWQGPTTEETFHHYHGTAMFNKMLSAPLAHSEKDAMWAAAALLGAITIAAVDAKTAEGSWPLKAAAPQDLDWLRMSDGKKEVWRLADPLREDSIWRPALMYQFDKDPPALARRPELKAFVPVLTRLCGYDSTSDGTGNPYHTATSIVIRLLPIQCTHSTILYFLSFIGHMEPEFKDRLHQKDERALLLLAWWYAKMLDYPSWWLQRRANLECKSLCIYLSRRYMMTTDVGKLLEFPKMMCGLAVSNEFANAVDQARSAQV</sequence>
<feature type="domain" description="Zn(2)-C6 fungal-type" evidence="2">
    <location>
        <begin position="17"/>
        <end position="47"/>
    </location>
</feature>
<dbReference type="SMART" id="SM00066">
    <property type="entry name" value="GAL4"/>
    <property type="match status" value="1"/>
</dbReference>
<dbReference type="PROSITE" id="PS50048">
    <property type="entry name" value="ZN2_CY6_FUNGAL_2"/>
    <property type="match status" value="1"/>
</dbReference>
<dbReference type="PANTHER" id="PTHR47784:SF9">
    <property type="entry name" value="ZN(II)2CYS6 TRANSCRIPTION FACTOR (EUROFUNG)"/>
    <property type="match status" value="1"/>
</dbReference>
<reference evidence="3" key="1">
    <citation type="submission" date="2023-07" db="EMBL/GenBank/DDBJ databases">
        <title>Black Yeasts Isolated from many extreme environments.</title>
        <authorList>
            <person name="Coleine C."/>
            <person name="Stajich J.E."/>
            <person name="Selbmann L."/>
        </authorList>
    </citation>
    <scope>NUCLEOTIDE SEQUENCE</scope>
    <source>
        <strain evidence="3">CCFEE 5485</strain>
    </source>
</reference>
<dbReference type="InterPro" id="IPR001138">
    <property type="entry name" value="Zn2Cys6_DnaBD"/>
</dbReference>